<dbReference type="SUPFAM" id="SSF53474">
    <property type="entry name" value="alpha/beta-Hydrolases"/>
    <property type="match status" value="1"/>
</dbReference>
<dbReference type="Pfam" id="PF20408">
    <property type="entry name" value="Abhydrolase_11"/>
    <property type="match status" value="1"/>
</dbReference>
<feature type="compositionally biased region" description="Basic and acidic residues" evidence="1">
    <location>
        <begin position="31"/>
        <end position="41"/>
    </location>
</feature>
<dbReference type="InterPro" id="IPR046879">
    <property type="entry name" value="KANL3/Tex30_Abhydrolase"/>
</dbReference>
<protein>
    <recommendedName>
        <fullName evidence="2">KANL3/Tex30 alpha/beta hydrolase-like domain-containing protein</fullName>
    </recommendedName>
</protein>
<evidence type="ECO:0000256" key="1">
    <source>
        <dbReference type="SAM" id="MobiDB-lite"/>
    </source>
</evidence>
<dbReference type="STRING" id="329885.A0A4U0UHV9"/>
<evidence type="ECO:0000313" key="4">
    <source>
        <dbReference type="Proteomes" id="UP000310066"/>
    </source>
</evidence>
<evidence type="ECO:0000259" key="2">
    <source>
        <dbReference type="Pfam" id="PF20408"/>
    </source>
</evidence>
<comment type="caution">
    <text evidence="3">The sequence shown here is derived from an EMBL/GenBank/DDBJ whole genome shotgun (WGS) entry which is preliminary data.</text>
</comment>
<feature type="region of interest" description="Disordered" evidence="1">
    <location>
        <begin position="280"/>
        <end position="314"/>
    </location>
</feature>
<accession>A0A4U0UHV9</accession>
<dbReference type="InterPro" id="IPR029058">
    <property type="entry name" value="AB_hydrolase_fold"/>
</dbReference>
<gene>
    <name evidence="3" type="ORF">B0A54_13973</name>
</gene>
<feature type="compositionally biased region" description="Basic residues" evidence="1">
    <location>
        <begin position="305"/>
        <end position="314"/>
    </location>
</feature>
<organism evidence="3 4">
    <name type="scientific">Friedmanniomyces endolithicus</name>
    <dbReference type="NCBI Taxonomy" id="329885"/>
    <lineage>
        <taxon>Eukaryota</taxon>
        <taxon>Fungi</taxon>
        <taxon>Dikarya</taxon>
        <taxon>Ascomycota</taxon>
        <taxon>Pezizomycotina</taxon>
        <taxon>Dothideomycetes</taxon>
        <taxon>Dothideomycetidae</taxon>
        <taxon>Mycosphaerellales</taxon>
        <taxon>Teratosphaeriaceae</taxon>
        <taxon>Friedmanniomyces</taxon>
    </lineage>
</organism>
<evidence type="ECO:0000313" key="3">
    <source>
        <dbReference type="EMBL" id="TKA35178.1"/>
    </source>
</evidence>
<proteinExistence type="predicted"/>
<dbReference type="InterPro" id="IPR026555">
    <property type="entry name" value="NSL3/Tex30"/>
</dbReference>
<dbReference type="OrthoDB" id="6415022at2759"/>
<sequence length="314" mass="34433">MAKTRKSKRKAENAEPGEEQEADQPLTPTTKEVDSELDDGGKVQEINVKHFTIPYNDKQIPCERRGEVDKPAIIWTHGAGGGLAAPAASEFADGFSGHSSIVSFQGSMSLPSRVKMFHSVIEHEDFDAALGGRSMGSRAAVMAAMQQDCKTKALVLVSFPLVGGKKNDSREQILLDLPEDIDVLFISGDRDSMCDLEQLREVILRMTAKCWLVTVKGADHGMSWKPSGTVMAMRRKTGAIAAEWLEVRDAEKRYSSLSWIRDGKAGEMVYSDWVASLPAQAEAAEDDAQPSTTDLEAPEDDKPPLVRKRKRGKT</sequence>
<dbReference type="Gene3D" id="3.40.50.1820">
    <property type="entry name" value="alpha/beta hydrolase"/>
    <property type="match status" value="1"/>
</dbReference>
<dbReference type="PANTHER" id="PTHR13136">
    <property type="entry name" value="TESTIS DEVELOPMENT PROTEIN PRTD"/>
    <property type="match status" value="1"/>
</dbReference>
<dbReference type="Proteomes" id="UP000310066">
    <property type="component" value="Unassembled WGS sequence"/>
</dbReference>
<dbReference type="EMBL" id="NAJP01000072">
    <property type="protein sequence ID" value="TKA35178.1"/>
    <property type="molecule type" value="Genomic_DNA"/>
</dbReference>
<feature type="region of interest" description="Disordered" evidence="1">
    <location>
        <begin position="1"/>
        <end position="41"/>
    </location>
</feature>
<name>A0A4U0UHV9_9PEZI</name>
<dbReference type="PANTHER" id="PTHR13136:SF11">
    <property type="entry name" value="TESTIS-EXPRESSED PROTEIN 30"/>
    <property type="match status" value="1"/>
</dbReference>
<reference evidence="3 4" key="1">
    <citation type="submission" date="2017-03" db="EMBL/GenBank/DDBJ databases">
        <title>Genomes of endolithic fungi from Antarctica.</title>
        <authorList>
            <person name="Coleine C."/>
            <person name="Masonjones S."/>
            <person name="Stajich J.E."/>
        </authorList>
    </citation>
    <scope>NUCLEOTIDE SEQUENCE [LARGE SCALE GENOMIC DNA]</scope>
    <source>
        <strain evidence="3 4">CCFEE 5311</strain>
    </source>
</reference>
<feature type="domain" description="KANL3/Tex30 alpha/beta hydrolase-like" evidence="2">
    <location>
        <begin position="118"/>
        <end position="224"/>
    </location>
</feature>
<dbReference type="AlphaFoldDB" id="A0A4U0UHV9"/>